<evidence type="ECO:0000256" key="12">
    <source>
        <dbReference type="ARBA" id="ARBA00023295"/>
    </source>
</evidence>
<evidence type="ECO:0000256" key="6">
    <source>
        <dbReference type="ARBA" id="ARBA00022801"/>
    </source>
</evidence>
<dbReference type="PANTHER" id="PTHR42697:SF1">
    <property type="entry name" value="ENDONUCLEASE 8"/>
    <property type="match status" value="1"/>
</dbReference>
<proteinExistence type="inferred from homology"/>
<dbReference type="InterPro" id="IPR044090">
    <property type="entry name" value="Nei2_N"/>
</dbReference>
<dbReference type="RefSeq" id="WP_141990722.1">
    <property type="nucleotide sequence ID" value="NZ_VFRA01000001.1"/>
</dbReference>
<dbReference type="PANTHER" id="PTHR42697">
    <property type="entry name" value="ENDONUCLEASE 8"/>
    <property type="match status" value="1"/>
</dbReference>
<evidence type="ECO:0000256" key="8">
    <source>
        <dbReference type="ARBA" id="ARBA00023125"/>
    </source>
</evidence>
<keyword evidence="3" id="KW-0479">Metal-binding</keyword>
<keyword evidence="4" id="KW-0227">DNA damage</keyword>
<dbReference type="SUPFAM" id="SSF57716">
    <property type="entry name" value="Glucocorticoid receptor-like (DNA-binding domain)"/>
    <property type="match status" value="1"/>
</dbReference>
<keyword evidence="10" id="KW-0456">Lyase</keyword>
<evidence type="ECO:0000256" key="9">
    <source>
        <dbReference type="ARBA" id="ARBA00023204"/>
    </source>
</evidence>
<keyword evidence="16" id="KW-0255">Endonuclease</keyword>
<evidence type="ECO:0000259" key="14">
    <source>
        <dbReference type="PROSITE" id="PS51066"/>
    </source>
</evidence>
<dbReference type="PROSITE" id="PS51068">
    <property type="entry name" value="FPG_CAT"/>
    <property type="match status" value="1"/>
</dbReference>
<comment type="caution">
    <text evidence="16">The sequence shown here is derived from an EMBL/GenBank/DDBJ whole genome shotgun (WGS) entry which is preliminary data.</text>
</comment>
<dbReference type="InterPro" id="IPR035937">
    <property type="entry name" value="FPG_N"/>
</dbReference>
<dbReference type="GO" id="GO:0000703">
    <property type="term" value="F:oxidized pyrimidine nucleobase lesion DNA N-glycosylase activity"/>
    <property type="evidence" value="ECO:0007669"/>
    <property type="project" value="TreeGrafter"/>
</dbReference>
<dbReference type="Pfam" id="PF01149">
    <property type="entry name" value="Fapy_DNA_glyco"/>
    <property type="match status" value="1"/>
</dbReference>
<dbReference type="SMART" id="SM01232">
    <property type="entry name" value="H2TH"/>
    <property type="match status" value="1"/>
</dbReference>
<dbReference type="EC" id="4.2.99.18" evidence="2"/>
<evidence type="ECO:0000256" key="11">
    <source>
        <dbReference type="ARBA" id="ARBA00023268"/>
    </source>
</evidence>
<protein>
    <recommendedName>
        <fullName evidence="2">DNA-(apurinic or apyrimidinic site) lyase</fullName>
        <ecNumber evidence="2">4.2.99.18</ecNumber>
    </recommendedName>
</protein>
<keyword evidence="8" id="KW-0238">DNA-binding</keyword>
<accession>A0A8H2K7M5</accession>
<keyword evidence="16" id="KW-0540">Nuclease</keyword>
<keyword evidence="7" id="KW-0862">Zinc</keyword>
<evidence type="ECO:0000256" key="1">
    <source>
        <dbReference type="ARBA" id="ARBA00009409"/>
    </source>
</evidence>
<feature type="domain" description="Formamidopyrimidine-DNA glycosylase catalytic" evidence="15">
    <location>
        <begin position="2"/>
        <end position="181"/>
    </location>
</feature>
<evidence type="ECO:0000313" key="17">
    <source>
        <dbReference type="Proteomes" id="UP000316560"/>
    </source>
</evidence>
<evidence type="ECO:0000256" key="5">
    <source>
        <dbReference type="ARBA" id="ARBA00022771"/>
    </source>
</evidence>
<evidence type="ECO:0000256" key="4">
    <source>
        <dbReference type="ARBA" id="ARBA00022763"/>
    </source>
</evidence>
<dbReference type="EMBL" id="VFRA01000001">
    <property type="protein sequence ID" value="TQO20367.1"/>
    <property type="molecule type" value="Genomic_DNA"/>
</dbReference>
<dbReference type="InterPro" id="IPR015886">
    <property type="entry name" value="H2TH_FPG"/>
</dbReference>
<dbReference type="Pfam" id="PF06831">
    <property type="entry name" value="H2TH"/>
    <property type="match status" value="1"/>
</dbReference>
<evidence type="ECO:0000256" key="3">
    <source>
        <dbReference type="ARBA" id="ARBA00022723"/>
    </source>
</evidence>
<keyword evidence="5 13" id="KW-0863">Zinc-finger</keyword>
<evidence type="ECO:0000256" key="10">
    <source>
        <dbReference type="ARBA" id="ARBA00023239"/>
    </source>
</evidence>
<dbReference type="GO" id="GO:0006284">
    <property type="term" value="P:base-excision repair"/>
    <property type="evidence" value="ECO:0007669"/>
    <property type="project" value="InterPro"/>
</dbReference>
<dbReference type="PROSITE" id="PS51066">
    <property type="entry name" value="ZF_FPG_2"/>
    <property type="match status" value="1"/>
</dbReference>
<feature type="domain" description="FPG-type" evidence="14">
    <location>
        <begin position="242"/>
        <end position="281"/>
    </location>
</feature>
<keyword evidence="17" id="KW-1185">Reference proteome</keyword>
<dbReference type="InterPro" id="IPR000214">
    <property type="entry name" value="Znf_DNA_glyclase/AP_lyase"/>
</dbReference>
<keyword evidence="9" id="KW-0234">DNA repair</keyword>
<dbReference type="InterPro" id="IPR012319">
    <property type="entry name" value="FPG_cat"/>
</dbReference>
<dbReference type="Gene3D" id="3.20.190.10">
    <property type="entry name" value="MutM-like, N-terminal"/>
    <property type="match status" value="1"/>
</dbReference>
<keyword evidence="11" id="KW-0511">Multifunctional enzyme</keyword>
<evidence type="ECO:0000256" key="13">
    <source>
        <dbReference type="PROSITE-ProRule" id="PRU00391"/>
    </source>
</evidence>
<dbReference type="SUPFAM" id="SSF46946">
    <property type="entry name" value="S13-like H2TH domain"/>
    <property type="match status" value="1"/>
</dbReference>
<dbReference type="GO" id="GO:0140078">
    <property type="term" value="F:class I DNA-(apurinic or apyrimidinic site) endonuclease activity"/>
    <property type="evidence" value="ECO:0007669"/>
    <property type="project" value="UniProtKB-EC"/>
</dbReference>
<dbReference type="InterPro" id="IPR010979">
    <property type="entry name" value="Ribosomal_uS13-like_H2TH"/>
</dbReference>
<dbReference type="Proteomes" id="UP000316560">
    <property type="component" value="Unassembled WGS sequence"/>
</dbReference>
<dbReference type="SUPFAM" id="SSF81624">
    <property type="entry name" value="N-terminal domain of MutM-like DNA repair proteins"/>
    <property type="match status" value="1"/>
</dbReference>
<dbReference type="CDD" id="cd08971">
    <property type="entry name" value="AcNei2_N"/>
    <property type="match status" value="1"/>
</dbReference>
<gene>
    <name evidence="16" type="ORF">FB472_1998</name>
</gene>
<dbReference type="SMART" id="SM00898">
    <property type="entry name" value="Fapy_DNA_glyco"/>
    <property type="match status" value="1"/>
</dbReference>
<evidence type="ECO:0000259" key="15">
    <source>
        <dbReference type="PROSITE" id="PS51068"/>
    </source>
</evidence>
<evidence type="ECO:0000313" key="16">
    <source>
        <dbReference type="EMBL" id="TQO20367.1"/>
    </source>
</evidence>
<evidence type="ECO:0000256" key="2">
    <source>
        <dbReference type="ARBA" id="ARBA00012720"/>
    </source>
</evidence>
<name>A0A8H2K7M5_9MICO</name>
<sequence length="281" mass="30075">MPEGDSVYKAAAKLRGALDGQTLTSTDFRVPAFATVDLSGQRVTSVIPRGKHLLIRVGDDSGGRGIPTGGVSEPGTGTSTGVTIHSHLKMEGVWKIYVPGERWRKPAYLARGVLSTATKVAVGFELGLLEVVPTASEDSIVGHLGPDLLGPDWDADQALSNLLSDPARPVALALLDQRNLAGLGNVYANELSFLRGVRPSTPIGEVTDPARLVALAHKAIMVNRDRPSRNLTGLPRGKPQYWVHGRRGDACLRCGTRIESEQLGTGPTDTRFAWWCPSCQK</sequence>
<organism evidence="16 17">
    <name type="scientific">Rhodoglobus vestalii</name>
    <dbReference type="NCBI Taxonomy" id="193384"/>
    <lineage>
        <taxon>Bacteria</taxon>
        <taxon>Bacillati</taxon>
        <taxon>Actinomycetota</taxon>
        <taxon>Actinomycetes</taxon>
        <taxon>Micrococcales</taxon>
        <taxon>Microbacteriaceae</taxon>
        <taxon>Rhodoglobus</taxon>
    </lineage>
</organism>
<dbReference type="OrthoDB" id="9800855at2"/>
<reference evidence="16 17" key="1">
    <citation type="submission" date="2019-06" db="EMBL/GenBank/DDBJ databases">
        <title>Sequencing the genomes of 1000 actinobacteria strains.</title>
        <authorList>
            <person name="Klenk H.-P."/>
        </authorList>
    </citation>
    <scope>NUCLEOTIDE SEQUENCE [LARGE SCALE GENOMIC DNA]</scope>
    <source>
        <strain evidence="16 17">DSM 21947</strain>
    </source>
</reference>
<dbReference type="Gene3D" id="1.10.8.50">
    <property type="match status" value="1"/>
</dbReference>
<evidence type="ECO:0000256" key="7">
    <source>
        <dbReference type="ARBA" id="ARBA00022833"/>
    </source>
</evidence>
<keyword evidence="12" id="KW-0326">Glycosidase</keyword>
<dbReference type="GO" id="GO:0003684">
    <property type="term" value="F:damaged DNA binding"/>
    <property type="evidence" value="ECO:0007669"/>
    <property type="project" value="InterPro"/>
</dbReference>
<dbReference type="AlphaFoldDB" id="A0A8H2K7M5"/>
<dbReference type="GO" id="GO:0008270">
    <property type="term" value="F:zinc ion binding"/>
    <property type="evidence" value="ECO:0007669"/>
    <property type="project" value="UniProtKB-KW"/>
</dbReference>
<comment type="similarity">
    <text evidence="1">Belongs to the FPG family.</text>
</comment>
<keyword evidence="6" id="KW-0378">Hydrolase</keyword>